<accession>A0A5J5CEQ1</accession>
<reference evidence="1 3" key="1">
    <citation type="submission" date="2019-08" db="EMBL/GenBank/DDBJ databases">
        <title>A chromosome-level genome assembly, high-density linkage maps, and genome scans reveal the genomic architecture of hybrid incompatibilities underlying speciation via character displacement in darters (Percidae: Etheostominae).</title>
        <authorList>
            <person name="Moran R.L."/>
            <person name="Catchen J.M."/>
            <person name="Fuller R.C."/>
        </authorList>
    </citation>
    <scope>NUCLEOTIDE SEQUENCE [LARGE SCALE GENOMIC DNA]</scope>
    <source>
        <strain evidence="1">EspeVRDwgs_2016</strain>
        <tissue evidence="1">Muscle</tissue>
    </source>
</reference>
<keyword evidence="3" id="KW-1185">Reference proteome</keyword>
<proteinExistence type="predicted"/>
<dbReference type="EMBL" id="VOFY01000159">
    <property type="protein sequence ID" value="KAA8578779.1"/>
    <property type="molecule type" value="Genomic_DNA"/>
</dbReference>
<gene>
    <name evidence="1" type="ORF">FQN60_004482</name>
    <name evidence="2" type="ORF">FQN60_010503</name>
</gene>
<protein>
    <submittedName>
        <fullName evidence="1">Uncharacterized protein</fullName>
    </submittedName>
</protein>
<evidence type="ECO:0000313" key="1">
    <source>
        <dbReference type="EMBL" id="KAA8578779.1"/>
    </source>
</evidence>
<name>A0A5J5CEQ1_9PERO</name>
<dbReference type="AlphaFoldDB" id="A0A5J5CEQ1"/>
<organism evidence="1 3">
    <name type="scientific">Etheostoma spectabile</name>
    <name type="common">orangethroat darter</name>
    <dbReference type="NCBI Taxonomy" id="54343"/>
    <lineage>
        <taxon>Eukaryota</taxon>
        <taxon>Metazoa</taxon>
        <taxon>Chordata</taxon>
        <taxon>Craniata</taxon>
        <taxon>Vertebrata</taxon>
        <taxon>Euteleostomi</taxon>
        <taxon>Actinopterygii</taxon>
        <taxon>Neopterygii</taxon>
        <taxon>Teleostei</taxon>
        <taxon>Neoteleostei</taxon>
        <taxon>Acanthomorphata</taxon>
        <taxon>Eupercaria</taxon>
        <taxon>Perciformes</taxon>
        <taxon>Percoidei</taxon>
        <taxon>Percidae</taxon>
        <taxon>Etheostomatinae</taxon>
        <taxon>Etheostoma</taxon>
    </lineage>
</organism>
<evidence type="ECO:0000313" key="3">
    <source>
        <dbReference type="Proteomes" id="UP000327493"/>
    </source>
</evidence>
<dbReference type="EMBL" id="VOFY01000010">
    <property type="protein sequence ID" value="KAA8589158.1"/>
    <property type="molecule type" value="Genomic_DNA"/>
</dbReference>
<evidence type="ECO:0000313" key="2">
    <source>
        <dbReference type="EMBL" id="KAA8589158.1"/>
    </source>
</evidence>
<comment type="caution">
    <text evidence="1">The sequence shown here is derived from an EMBL/GenBank/DDBJ whole genome shotgun (WGS) entry which is preliminary data.</text>
</comment>
<sequence>MRFLLLFHCPLPPPQCW</sequence>
<dbReference type="Proteomes" id="UP000327493">
    <property type="component" value="Chromosome 10"/>
</dbReference>